<dbReference type="AlphaFoldDB" id="A0A2H1ECH1"/>
<evidence type="ECO:0000313" key="2">
    <source>
        <dbReference type="EMBL" id="SFZ84421.1"/>
    </source>
</evidence>
<organism evidence="2 3">
    <name type="scientific">Tenacibaculum maritimum NCIMB 2154</name>
    <dbReference type="NCBI Taxonomy" id="1349785"/>
    <lineage>
        <taxon>Bacteria</taxon>
        <taxon>Pseudomonadati</taxon>
        <taxon>Bacteroidota</taxon>
        <taxon>Flavobacteriia</taxon>
        <taxon>Flavobacteriales</taxon>
        <taxon>Flavobacteriaceae</taxon>
        <taxon>Tenacibaculum</taxon>
    </lineage>
</organism>
<feature type="coiled-coil region" evidence="1">
    <location>
        <begin position="101"/>
        <end position="128"/>
    </location>
</feature>
<reference evidence="2 3" key="1">
    <citation type="submission" date="2016-11" db="EMBL/GenBank/DDBJ databases">
        <authorList>
            <person name="Jaros S."/>
            <person name="Januszkiewicz K."/>
            <person name="Wedrychowicz H."/>
        </authorList>
    </citation>
    <scope>NUCLEOTIDE SEQUENCE [LARGE SCALE GENOMIC DNA]</scope>
    <source>
        <strain evidence="2">NCIMB 2154T</strain>
    </source>
</reference>
<keyword evidence="3" id="KW-1185">Reference proteome</keyword>
<protein>
    <submittedName>
        <fullName evidence="2">Uncharacterized protein</fullName>
    </submittedName>
</protein>
<dbReference type="RefSeq" id="WP_100211753.1">
    <property type="nucleotide sequence ID" value="NZ_CP138495.1"/>
</dbReference>
<proteinExistence type="predicted"/>
<dbReference type="OrthoDB" id="2613670at2"/>
<keyword evidence="1" id="KW-0175">Coiled coil</keyword>
<evidence type="ECO:0000256" key="1">
    <source>
        <dbReference type="SAM" id="Coils"/>
    </source>
</evidence>
<dbReference type="GeneID" id="47724198"/>
<accession>A0A2H1ECH1</accession>
<dbReference type="EMBL" id="LT634361">
    <property type="protein sequence ID" value="SFZ84421.1"/>
    <property type="molecule type" value="Genomic_DNA"/>
</dbReference>
<dbReference type="Proteomes" id="UP000231564">
    <property type="component" value="Chromosome MARIT"/>
</dbReference>
<evidence type="ECO:0000313" key="3">
    <source>
        <dbReference type="Proteomes" id="UP000231564"/>
    </source>
</evidence>
<gene>
    <name evidence="2" type="ORF">MARIT_2741</name>
</gene>
<dbReference type="KEGG" id="tmar:MARIT_2741"/>
<sequence>MKKVIISWDRVFFDGEKKLLPNVNRMFTQIYDVPIKGECWSLKFVFDETPRMQGYKSTARVSFLLDNAPHHLLVKGFKFDFLDKSQTIGSCKIIDTDPISGENIKERIKLIEEEKKELQKYIKSIDKDDFLFTKEDLKKIVSYSDDYPYLFHFILRLDKKVAMEYMEDYFFSIPLENNVVYHSNLELFLLDLKEELGEEKLKLYIESFSNELKEDKIILNALGLIFD</sequence>
<name>A0A2H1ECH1_9FLAO</name>